<dbReference type="Pfam" id="PF13715">
    <property type="entry name" value="CarbopepD_reg_2"/>
    <property type="match status" value="1"/>
</dbReference>
<dbReference type="SUPFAM" id="SSF56935">
    <property type="entry name" value="Porins"/>
    <property type="match status" value="1"/>
</dbReference>
<evidence type="ECO:0000256" key="5">
    <source>
        <dbReference type="ARBA" id="ARBA00023136"/>
    </source>
</evidence>
<evidence type="ECO:0000256" key="1">
    <source>
        <dbReference type="ARBA" id="ARBA00004571"/>
    </source>
</evidence>
<dbReference type="InterPro" id="IPR023997">
    <property type="entry name" value="TonB-dep_OMP_SusC/RagA_CS"/>
</dbReference>
<dbReference type="Gene3D" id="2.60.40.1120">
    <property type="entry name" value="Carboxypeptidase-like, regulatory domain"/>
    <property type="match status" value="1"/>
</dbReference>
<dbReference type="Proteomes" id="UP000245535">
    <property type="component" value="Unassembled WGS sequence"/>
</dbReference>
<sequence>MESRSLIFYITKMRHMKIKQHVNWRTKLQKLVLVSLLMTCLGAVYGQEVIISGTVSDNEFSLPGVNVSVKGTSSGTITDMEGRYKLNVAKGDVLVFSYVGYLSKEVEVGNSTVIDVSLEQDVEILDQVVVIGYGTQTKKEVTGAVNNVSAEALNNVPTSDLGASIQGAVAGVNVQASSGAPGQQANIQIRGVGSLTGSRDPLYVVDGIPYESNPNIAPSQIKSIDILKDGASAAVYGVRASNGVILITTKSGEQGKVKVDFTSWGGIQNITSGTELMNTHEQFYYDQVRSRALGIESTVLDVNPRALENDTDFIAAIQNDNAAIQNYEVNVSSGKGDMTLNANMNYFSQEGILINSNFDRLATRLTGQINKEKFKMFASIGFQNEERHREPWALYEQALRQPPWNTAIEDLPTNGDIIQIPDQNEITYSYLSGILSNTDIENVRRFNVAVNASYELVKGLTFRVRAGSNIQNSKRVQFQPKYLIYDFKGNYNPTASRPQARQEENYVWNERNTLENILSYDKSFGDHNFNVTAAYSLEKYVSENAGIEGVHSPNGNNDIQELGALTSTGNATGFKYVRSLVGMMGRFQYNYKRKYMVSASLRRDGTSQFSEANRFKTFPGVSVGWNIDQEDFWNVPFMNGLKFRASYAQLGNNRIGANPYQAIPVIEQGVNYIYGKEGELTSGLISRQFANQNLLWETSISTNIGLDMAFFDNKLQFTADVYQSDKDNMILGYQLPPSLGASITRPDYEIASYRAVTVNAGNMTNKGLELSLTYRNETPYGLKYSLGATFTKNRNEVTDLNGTERGFGGGRPSLTHSWMDQTTFFAVGHEAGSFFLVKTDGIIKTEEELAEYRQINPNAILGDVKYVDQLTVDTNGDGIPDSGDGKIDDNDRVYMGSGQADFESGMQLSLDYKGFDFFIQGYYSYGAEIFNGARLYAYAEGRHKELLGMWSPQNPNSDIPVAVDRQSENVRAYSDLWLEDGTYFRIRTLTLGYNFQKYVSGMGISKARLYLSAVNPFTFTKYTGYDPEVGGDGLSLRGVDRGNYPVSRQFLIGAQLSF</sequence>
<accession>A0A315Z8H6</accession>
<evidence type="ECO:0000256" key="3">
    <source>
        <dbReference type="ARBA" id="ARBA00022452"/>
    </source>
</evidence>
<keyword evidence="5 7" id="KW-0472">Membrane</keyword>
<evidence type="ECO:0000313" key="9">
    <source>
        <dbReference type="EMBL" id="PWJ41801.1"/>
    </source>
</evidence>
<evidence type="ECO:0000256" key="7">
    <source>
        <dbReference type="PROSITE-ProRule" id="PRU01360"/>
    </source>
</evidence>
<dbReference type="Gene3D" id="2.40.170.20">
    <property type="entry name" value="TonB-dependent receptor, beta-barrel domain"/>
    <property type="match status" value="1"/>
</dbReference>
<protein>
    <submittedName>
        <fullName evidence="9">TonB-linked SusC/RagA family outer membrane protein</fullName>
    </submittedName>
</protein>
<proteinExistence type="inferred from homology"/>
<dbReference type="InterPro" id="IPR012910">
    <property type="entry name" value="Plug_dom"/>
</dbReference>
<dbReference type="InterPro" id="IPR037066">
    <property type="entry name" value="Plug_dom_sf"/>
</dbReference>
<dbReference type="PROSITE" id="PS52016">
    <property type="entry name" value="TONB_DEPENDENT_REC_3"/>
    <property type="match status" value="1"/>
</dbReference>
<comment type="caution">
    <text evidence="9">The sequence shown here is derived from an EMBL/GenBank/DDBJ whole genome shotgun (WGS) entry which is preliminary data.</text>
</comment>
<dbReference type="Pfam" id="PF07715">
    <property type="entry name" value="Plug"/>
    <property type="match status" value="1"/>
</dbReference>
<dbReference type="NCBIfam" id="TIGR04056">
    <property type="entry name" value="OMP_RagA_SusC"/>
    <property type="match status" value="1"/>
</dbReference>
<keyword evidence="4 7" id="KW-0812">Transmembrane</keyword>
<dbReference type="SUPFAM" id="SSF49464">
    <property type="entry name" value="Carboxypeptidase regulatory domain-like"/>
    <property type="match status" value="1"/>
</dbReference>
<keyword evidence="10" id="KW-1185">Reference proteome</keyword>
<dbReference type="InterPro" id="IPR036942">
    <property type="entry name" value="Beta-barrel_TonB_sf"/>
</dbReference>
<dbReference type="InterPro" id="IPR023996">
    <property type="entry name" value="TonB-dep_OMP_SusC/RagA"/>
</dbReference>
<name>A0A315Z8H6_SEDFL</name>
<dbReference type="InterPro" id="IPR039426">
    <property type="entry name" value="TonB-dep_rcpt-like"/>
</dbReference>
<evidence type="ECO:0000259" key="8">
    <source>
        <dbReference type="Pfam" id="PF07715"/>
    </source>
</evidence>
<dbReference type="GO" id="GO:0009279">
    <property type="term" value="C:cell outer membrane"/>
    <property type="evidence" value="ECO:0007669"/>
    <property type="project" value="UniProtKB-SubCell"/>
</dbReference>
<dbReference type="NCBIfam" id="TIGR04057">
    <property type="entry name" value="SusC_RagA_signa"/>
    <property type="match status" value="1"/>
</dbReference>
<dbReference type="AlphaFoldDB" id="A0A315Z8H6"/>
<evidence type="ECO:0000313" key="10">
    <source>
        <dbReference type="Proteomes" id="UP000245535"/>
    </source>
</evidence>
<keyword evidence="3 7" id="KW-1134">Transmembrane beta strand</keyword>
<comment type="similarity">
    <text evidence="7">Belongs to the TonB-dependent receptor family.</text>
</comment>
<gene>
    <name evidence="9" type="ORF">BC781_10351</name>
</gene>
<feature type="domain" description="TonB-dependent receptor plug" evidence="8">
    <location>
        <begin position="138"/>
        <end position="244"/>
    </location>
</feature>
<evidence type="ECO:0000256" key="6">
    <source>
        <dbReference type="ARBA" id="ARBA00023237"/>
    </source>
</evidence>
<reference evidence="9 10" key="1">
    <citation type="submission" date="2018-03" db="EMBL/GenBank/DDBJ databases">
        <title>Genomic Encyclopedia of Archaeal and Bacterial Type Strains, Phase II (KMG-II): from individual species to whole genera.</title>
        <authorList>
            <person name="Goeker M."/>
        </authorList>
    </citation>
    <scope>NUCLEOTIDE SEQUENCE [LARGE SCALE GENOMIC DNA]</scope>
    <source>
        <strain evidence="9 10">DSM 28229</strain>
    </source>
</reference>
<dbReference type="EMBL" id="QGDO01000003">
    <property type="protein sequence ID" value="PWJ41801.1"/>
    <property type="molecule type" value="Genomic_DNA"/>
</dbReference>
<keyword evidence="2 7" id="KW-0813">Transport</keyword>
<keyword evidence="6 7" id="KW-0998">Cell outer membrane</keyword>
<dbReference type="InterPro" id="IPR008969">
    <property type="entry name" value="CarboxyPept-like_regulatory"/>
</dbReference>
<comment type="subcellular location">
    <subcellularLocation>
        <location evidence="1 7">Cell outer membrane</location>
        <topology evidence="1 7">Multi-pass membrane protein</topology>
    </subcellularLocation>
</comment>
<evidence type="ECO:0000256" key="2">
    <source>
        <dbReference type="ARBA" id="ARBA00022448"/>
    </source>
</evidence>
<dbReference type="Gene3D" id="2.170.130.10">
    <property type="entry name" value="TonB-dependent receptor, plug domain"/>
    <property type="match status" value="1"/>
</dbReference>
<organism evidence="9 10">
    <name type="scientific">Sediminitomix flava</name>
    <dbReference type="NCBI Taxonomy" id="379075"/>
    <lineage>
        <taxon>Bacteria</taxon>
        <taxon>Pseudomonadati</taxon>
        <taxon>Bacteroidota</taxon>
        <taxon>Cytophagia</taxon>
        <taxon>Cytophagales</taxon>
        <taxon>Flammeovirgaceae</taxon>
        <taxon>Sediminitomix</taxon>
    </lineage>
</organism>
<evidence type="ECO:0000256" key="4">
    <source>
        <dbReference type="ARBA" id="ARBA00022692"/>
    </source>
</evidence>